<dbReference type="PANTHER" id="PTHR43284:SF1">
    <property type="entry name" value="ASPARAGINE SYNTHETASE"/>
    <property type="match status" value="1"/>
</dbReference>
<comment type="caution">
    <text evidence="10">The sequence shown here is derived from an EMBL/GenBank/DDBJ whole genome shotgun (WGS) entry which is preliminary data.</text>
</comment>
<dbReference type="Gene3D" id="3.40.50.620">
    <property type="entry name" value="HUPs"/>
    <property type="match status" value="1"/>
</dbReference>
<dbReference type="InterPro" id="IPR001962">
    <property type="entry name" value="Asn_synthase"/>
</dbReference>
<dbReference type="EMBL" id="SIJK02000004">
    <property type="protein sequence ID" value="MBP1464754.1"/>
    <property type="molecule type" value="Genomic_DNA"/>
</dbReference>
<evidence type="ECO:0000256" key="4">
    <source>
        <dbReference type="ARBA" id="ARBA00022741"/>
    </source>
</evidence>
<dbReference type="SUPFAM" id="SSF56235">
    <property type="entry name" value="N-terminal nucleophile aminohydrolases (Ntn hydrolases)"/>
    <property type="match status" value="1"/>
</dbReference>
<feature type="domain" description="Glutamine amidotransferase type-2" evidence="9">
    <location>
        <begin position="2"/>
        <end position="213"/>
    </location>
</feature>
<dbReference type="Pfam" id="PF13537">
    <property type="entry name" value="GATase_7"/>
    <property type="match status" value="1"/>
</dbReference>
<gene>
    <name evidence="10" type="primary">asnB</name>
    <name evidence="10" type="ORF">EYB53_003420</name>
</gene>
<keyword evidence="10" id="KW-0436">Ligase</keyword>
<keyword evidence="5" id="KW-0067">ATP-binding</keyword>
<proteinExistence type="inferred from homology"/>
<comment type="similarity">
    <text evidence="2">Belongs to the asparagine synthetase family.</text>
</comment>
<evidence type="ECO:0000256" key="6">
    <source>
        <dbReference type="ARBA" id="ARBA00022888"/>
    </source>
</evidence>
<dbReference type="NCBIfam" id="TIGR01536">
    <property type="entry name" value="asn_synth_AEB"/>
    <property type="match status" value="1"/>
</dbReference>
<dbReference type="CDD" id="cd00712">
    <property type="entry name" value="AsnB"/>
    <property type="match status" value="1"/>
</dbReference>
<dbReference type="Proteomes" id="UP001193081">
    <property type="component" value="Unassembled WGS sequence"/>
</dbReference>
<dbReference type="InterPro" id="IPR014729">
    <property type="entry name" value="Rossmann-like_a/b/a_fold"/>
</dbReference>
<evidence type="ECO:0000256" key="7">
    <source>
        <dbReference type="ARBA" id="ARBA00022962"/>
    </source>
</evidence>
<evidence type="ECO:0000256" key="5">
    <source>
        <dbReference type="ARBA" id="ARBA00022840"/>
    </source>
</evidence>
<evidence type="ECO:0000313" key="10">
    <source>
        <dbReference type="EMBL" id="MBP1464754.1"/>
    </source>
</evidence>
<dbReference type="InterPro" id="IPR033738">
    <property type="entry name" value="AsnB_N"/>
</dbReference>
<organism evidence="10 11">
    <name type="scientific">Candidatus Chloroploca mongolica</name>
    <dbReference type="NCBI Taxonomy" id="2528176"/>
    <lineage>
        <taxon>Bacteria</taxon>
        <taxon>Bacillati</taxon>
        <taxon>Chloroflexota</taxon>
        <taxon>Chloroflexia</taxon>
        <taxon>Chloroflexales</taxon>
        <taxon>Chloroflexineae</taxon>
        <taxon>Oscillochloridaceae</taxon>
        <taxon>Candidatus Chloroploca</taxon>
    </lineage>
</organism>
<dbReference type="InterPro" id="IPR006426">
    <property type="entry name" value="Asn_synth_AEB"/>
</dbReference>
<keyword evidence="6" id="KW-0028">Amino-acid biosynthesis</keyword>
<dbReference type="Gene3D" id="3.60.20.10">
    <property type="entry name" value="Glutamine Phosphoribosylpyrophosphate, subunit 1, domain 1"/>
    <property type="match status" value="1"/>
</dbReference>
<dbReference type="RefSeq" id="WP_135476774.1">
    <property type="nucleotide sequence ID" value="NZ_SIJK02000004.1"/>
</dbReference>
<keyword evidence="6" id="KW-0061">Asparagine biosynthesis</keyword>
<protein>
    <recommendedName>
        <fullName evidence="3">asparagine synthase (glutamine-hydrolyzing)</fullName>
        <ecNumber evidence="3">6.3.5.4</ecNumber>
    </recommendedName>
</protein>
<dbReference type="InterPro" id="IPR029055">
    <property type="entry name" value="Ntn_hydrolases_N"/>
</dbReference>
<accession>A0ABS4D5Q6</accession>
<dbReference type="EC" id="6.3.5.4" evidence="3"/>
<evidence type="ECO:0000256" key="8">
    <source>
        <dbReference type="ARBA" id="ARBA00048741"/>
    </source>
</evidence>
<evidence type="ECO:0000259" key="9">
    <source>
        <dbReference type="PROSITE" id="PS51278"/>
    </source>
</evidence>
<dbReference type="PANTHER" id="PTHR43284">
    <property type="entry name" value="ASPARAGINE SYNTHETASE (GLUTAMINE-HYDROLYZING)"/>
    <property type="match status" value="1"/>
</dbReference>
<evidence type="ECO:0000256" key="3">
    <source>
        <dbReference type="ARBA" id="ARBA00012737"/>
    </source>
</evidence>
<dbReference type="SUPFAM" id="SSF52402">
    <property type="entry name" value="Adenine nucleotide alpha hydrolases-like"/>
    <property type="match status" value="1"/>
</dbReference>
<dbReference type="Pfam" id="PF00733">
    <property type="entry name" value="Asn_synthase"/>
    <property type="match status" value="1"/>
</dbReference>
<evidence type="ECO:0000256" key="2">
    <source>
        <dbReference type="ARBA" id="ARBA00005752"/>
    </source>
</evidence>
<keyword evidence="4" id="KW-0547">Nucleotide-binding</keyword>
<sequence>MCGICGVLYRDPERPVEPALLERLNGTLIHRGPDSAGFLVQGALGMAMRRLAIIDISGGQQPMFNEDGTIALVFNGEIYNFQELRKELRTCGHRFASDSDTEVIVHAYEEWGDAMLLRLKGMFAVALWDGRRRRLLLARDRMGEKPLYWHDSDHGLVWGSEAKAVLAAPWVERRIDPVALHHYLSLQYTPDPLTIYADIKQLPAAHKLVVEDGKPPRIERWWQLQFEPKEELSDADAIEQARTLLTAAVERQLISEVPLGAFLSGGIDSSIIVALMAERTREPVRTFSIGFVERHFSEVGYARQLAERYGTQHYEFIFRPEDLVRVIEGVAAAADEPFADPAALPLYELARQTRQHVTVALSGDGGDETLAGYRRYLLDGWLRPYAALPNWITQQAIPGMAAMIPEPAWLPEDRNPITGLKRLGHFASVTHKASLVRWGSYFNHAEKLALYHDRWREEPGAHDSAAWLAAAYDAAQAHSQLDRTLAADHATYLAGDLLPKTDRMTMAHSIEARAPFLDVDWVTWTAQLPRRYKIRGGTTKWLLKAAFGATLPPAIAARGKQGFGVPISHWLRNDLRTWASERLLGNPALDEWFQPAAVQTLFEDHCAGRANHGKKLWALLMFGLWAEQRMQGGVHA</sequence>
<dbReference type="InterPro" id="IPR051786">
    <property type="entry name" value="ASN_synthetase/amidase"/>
</dbReference>
<comment type="catalytic activity">
    <reaction evidence="8">
        <text>L-aspartate + L-glutamine + ATP + H2O = L-asparagine + L-glutamate + AMP + diphosphate + H(+)</text>
        <dbReference type="Rhea" id="RHEA:12228"/>
        <dbReference type="ChEBI" id="CHEBI:15377"/>
        <dbReference type="ChEBI" id="CHEBI:15378"/>
        <dbReference type="ChEBI" id="CHEBI:29985"/>
        <dbReference type="ChEBI" id="CHEBI:29991"/>
        <dbReference type="ChEBI" id="CHEBI:30616"/>
        <dbReference type="ChEBI" id="CHEBI:33019"/>
        <dbReference type="ChEBI" id="CHEBI:58048"/>
        <dbReference type="ChEBI" id="CHEBI:58359"/>
        <dbReference type="ChEBI" id="CHEBI:456215"/>
        <dbReference type="EC" id="6.3.5.4"/>
    </reaction>
</comment>
<evidence type="ECO:0000313" key="11">
    <source>
        <dbReference type="Proteomes" id="UP001193081"/>
    </source>
</evidence>
<dbReference type="PIRSF" id="PIRSF001589">
    <property type="entry name" value="Asn_synthetase_glu-h"/>
    <property type="match status" value="1"/>
</dbReference>
<keyword evidence="11" id="KW-1185">Reference proteome</keyword>
<dbReference type="CDD" id="cd01991">
    <property type="entry name" value="Asn_synthase_B_C"/>
    <property type="match status" value="1"/>
</dbReference>
<keyword evidence="7" id="KW-0315">Glutamine amidotransferase</keyword>
<evidence type="ECO:0000256" key="1">
    <source>
        <dbReference type="ARBA" id="ARBA00005187"/>
    </source>
</evidence>
<dbReference type="GO" id="GO:0004066">
    <property type="term" value="F:asparagine synthase (glutamine-hydrolyzing) activity"/>
    <property type="evidence" value="ECO:0007669"/>
    <property type="project" value="UniProtKB-EC"/>
</dbReference>
<dbReference type="InterPro" id="IPR017932">
    <property type="entry name" value="GATase_2_dom"/>
</dbReference>
<name>A0ABS4D5Q6_9CHLR</name>
<comment type="pathway">
    <text evidence="1">Amino-acid biosynthesis; L-asparagine biosynthesis; L-asparagine from L-aspartate (L-Gln route): step 1/1.</text>
</comment>
<dbReference type="PROSITE" id="PS51278">
    <property type="entry name" value="GATASE_TYPE_2"/>
    <property type="match status" value="1"/>
</dbReference>
<reference evidence="10 11" key="1">
    <citation type="submission" date="2021-03" db="EMBL/GenBank/DDBJ databases">
        <authorList>
            <person name="Grouzdev D.S."/>
        </authorList>
    </citation>
    <scope>NUCLEOTIDE SEQUENCE [LARGE SCALE GENOMIC DNA]</scope>
    <source>
        <strain evidence="10 11">M50-1</strain>
    </source>
</reference>